<evidence type="ECO:0000256" key="4">
    <source>
        <dbReference type="ARBA" id="ARBA00023157"/>
    </source>
</evidence>
<accession>A0A9W2ZT03</accession>
<dbReference type="SUPFAM" id="SSF50494">
    <property type="entry name" value="Trypsin-like serine proteases"/>
    <property type="match status" value="2"/>
</dbReference>
<dbReference type="InterPro" id="IPR001254">
    <property type="entry name" value="Trypsin_dom"/>
</dbReference>
<dbReference type="SMART" id="SM00020">
    <property type="entry name" value="Tryp_SPc"/>
    <property type="match status" value="2"/>
</dbReference>
<dbReference type="PROSITE" id="PS00135">
    <property type="entry name" value="TRYPSIN_SER"/>
    <property type="match status" value="2"/>
</dbReference>
<evidence type="ECO:0000256" key="6">
    <source>
        <dbReference type="SAM" id="SignalP"/>
    </source>
</evidence>
<dbReference type="GO" id="GO:0004252">
    <property type="term" value="F:serine-type endopeptidase activity"/>
    <property type="evidence" value="ECO:0007669"/>
    <property type="project" value="InterPro"/>
</dbReference>
<dbReference type="CDD" id="cd00190">
    <property type="entry name" value="Tryp_SPc"/>
    <property type="match status" value="2"/>
</dbReference>
<protein>
    <submittedName>
        <fullName evidence="9">Transmembrane protease serine 9-like</fullName>
    </submittedName>
</protein>
<dbReference type="InterPro" id="IPR001314">
    <property type="entry name" value="Peptidase_S1A"/>
</dbReference>
<keyword evidence="3 5" id="KW-0720">Serine protease</keyword>
<feature type="domain" description="Peptidase S1" evidence="7">
    <location>
        <begin position="48"/>
        <end position="290"/>
    </location>
</feature>
<sequence>MMRSSAAVFFMILGLVIRTVAPSAPFRIPDVEDNMIPRTFDPFPSLRIVNGDPSKPYTRPYQASLQVWFNNRLYHLCGAVVIGRDLLVSAAHCLSVFPVEWLRVEVGSTSLASNATAYSQVLEVGAVKPHEQFTGDEAQGYAYDIGLVRLKKRMTYNKAVQPVKIAPPGKTFDDQICVISGWGRTSFNSPTPTELREANVLKWTYRACYNFHQQFNVSIDKNHVCVGGLSDDETPAGACSGDSGGPLVCGSHKRYLLGVSSYGFEKCNVTYPSVYSRVSGFTRWINKNKHSGKSYKHDECTSLARKMIWFSGLLFLVATAAAGSIPVKAYLPAEQEPELERTFVEGPGSRIVNGVPSELFSRPYQASLQVFYRNAWYHNCGAVIIARDLLVTAAHCLMSFPPNRMRLEVGSMDLTAPVLKYTQFLNISAVKLHEDFLIDESVGYPNDIGLIFLSTPITYNDNVQPIKIAPPGLSFDNEICVISGWGRIYGGGPVSPVLLQANMRKWTYEQCYAVNKESNMIINRNHVCVKGESDDGHTPGGCNGDSGGPLTCKHQNKLYLLGVTSYGWDPCDTNYPSVYTRVPGYINWINKYKNLFDSQAENY</sequence>
<keyword evidence="8" id="KW-1185">Reference proteome</keyword>
<reference evidence="9" key="1">
    <citation type="submission" date="2025-08" db="UniProtKB">
        <authorList>
            <consortium name="RefSeq"/>
        </authorList>
    </citation>
    <scope>IDENTIFICATION</scope>
</reference>
<evidence type="ECO:0000256" key="3">
    <source>
        <dbReference type="ARBA" id="ARBA00022825"/>
    </source>
</evidence>
<dbReference type="InterPro" id="IPR043504">
    <property type="entry name" value="Peptidase_S1_PA_chymotrypsin"/>
</dbReference>
<dbReference type="InterPro" id="IPR018114">
    <property type="entry name" value="TRYPSIN_HIS"/>
</dbReference>
<evidence type="ECO:0000313" key="8">
    <source>
        <dbReference type="Proteomes" id="UP001165740"/>
    </source>
</evidence>
<dbReference type="FunFam" id="2.40.10.10:FF:000068">
    <property type="entry name" value="transmembrane protease serine 2"/>
    <property type="match status" value="2"/>
</dbReference>
<feature type="signal peptide" evidence="6">
    <location>
        <begin position="1"/>
        <end position="22"/>
    </location>
</feature>
<dbReference type="PRINTS" id="PR00722">
    <property type="entry name" value="CHYMOTRYPSIN"/>
</dbReference>
<evidence type="ECO:0000256" key="1">
    <source>
        <dbReference type="ARBA" id="ARBA00022670"/>
    </source>
</evidence>
<dbReference type="PANTHER" id="PTHR24250:SF27">
    <property type="entry name" value="ELASTASE 2 LIKE"/>
    <property type="match status" value="1"/>
</dbReference>
<dbReference type="Gene3D" id="2.40.10.10">
    <property type="entry name" value="Trypsin-like serine proteases"/>
    <property type="match status" value="2"/>
</dbReference>
<keyword evidence="1 5" id="KW-0645">Protease</keyword>
<dbReference type="PROSITE" id="PS50240">
    <property type="entry name" value="TRYPSIN_DOM"/>
    <property type="match status" value="2"/>
</dbReference>
<dbReference type="Proteomes" id="UP001165740">
    <property type="component" value="Chromosome 2"/>
</dbReference>
<evidence type="ECO:0000256" key="5">
    <source>
        <dbReference type="RuleBase" id="RU363034"/>
    </source>
</evidence>
<keyword evidence="6" id="KW-0732">Signal</keyword>
<keyword evidence="4" id="KW-1015">Disulfide bond</keyword>
<dbReference type="PANTHER" id="PTHR24250">
    <property type="entry name" value="CHYMOTRYPSIN-RELATED"/>
    <property type="match status" value="1"/>
</dbReference>
<feature type="chain" id="PRO_5040980766" evidence="6">
    <location>
        <begin position="23"/>
        <end position="603"/>
    </location>
</feature>
<feature type="domain" description="Peptidase S1" evidence="7">
    <location>
        <begin position="351"/>
        <end position="594"/>
    </location>
</feature>
<dbReference type="PROSITE" id="PS00134">
    <property type="entry name" value="TRYPSIN_HIS"/>
    <property type="match status" value="2"/>
</dbReference>
<keyword evidence="2 5" id="KW-0378">Hydrolase</keyword>
<dbReference type="GeneID" id="106079969"/>
<dbReference type="RefSeq" id="XP_055878136.1">
    <property type="nucleotide sequence ID" value="XM_056022161.1"/>
</dbReference>
<dbReference type="AlphaFoldDB" id="A0A9W2ZT03"/>
<dbReference type="InterPro" id="IPR033116">
    <property type="entry name" value="TRYPSIN_SER"/>
</dbReference>
<evidence type="ECO:0000313" key="9">
    <source>
        <dbReference type="RefSeq" id="XP_055878136.1"/>
    </source>
</evidence>
<dbReference type="GO" id="GO:0006508">
    <property type="term" value="P:proteolysis"/>
    <property type="evidence" value="ECO:0007669"/>
    <property type="project" value="UniProtKB-KW"/>
</dbReference>
<proteinExistence type="predicted"/>
<evidence type="ECO:0000256" key="2">
    <source>
        <dbReference type="ARBA" id="ARBA00022801"/>
    </source>
</evidence>
<dbReference type="Pfam" id="PF00089">
    <property type="entry name" value="Trypsin"/>
    <property type="match status" value="2"/>
</dbReference>
<gene>
    <name evidence="9" type="primary">LOC106079969</name>
</gene>
<evidence type="ECO:0000259" key="7">
    <source>
        <dbReference type="PROSITE" id="PS50240"/>
    </source>
</evidence>
<dbReference type="FunFam" id="2.40.10.10:FF:000036">
    <property type="entry name" value="Trypsin beta"/>
    <property type="match status" value="2"/>
</dbReference>
<organism evidence="8 9">
    <name type="scientific">Biomphalaria glabrata</name>
    <name type="common">Bloodfluke planorb</name>
    <name type="synonym">Freshwater snail</name>
    <dbReference type="NCBI Taxonomy" id="6526"/>
    <lineage>
        <taxon>Eukaryota</taxon>
        <taxon>Metazoa</taxon>
        <taxon>Spiralia</taxon>
        <taxon>Lophotrochozoa</taxon>
        <taxon>Mollusca</taxon>
        <taxon>Gastropoda</taxon>
        <taxon>Heterobranchia</taxon>
        <taxon>Euthyneura</taxon>
        <taxon>Panpulmonata</taxon>
        <taxon>Hygrophila</taxon>
        <taxon>Lymnaeoidea</taxon>
        <taxon>Planorbidae</taxon>
        <taxon>Biomphalaria</taxon>
    </lineage>
</organism>
<dbReference type="InterPro" id="IPR009003">
    <property type="entry name" value="Peptidase_S1_PA"/>
</dbReference>
<name>A0A9W2ZT03_BIOGL</name>
<dbReference type="OrthoDB" id="6267810at2759"/>